<dbReference type="InterPro" id="IPR046342">
    <property type="entry name" value="CBS_dom_sf"/>
</dbReference>
<evidence type="ECO:0000313" key="4">
    <source>
        <dbReference type="EMBL" id="SFU63886.1"/>
    </source>
</evidence>
<evidence type="ECO:0000256" key="1">
    <source>
        <dbReference type="ARBA" id="ARBA00023122"/>
    </source>
</evidence>
<feature type="domain" description="CBS" evidence="3">
    <location>
        <begin position="85"/>
        <end position="139"/>
    </location>
</feature>
<dbReference type="PROSITE" id="PS51371">
    <property type="entry name" value="CBS"/>
    <property type="match status" value="2"/>
</dbReference>
<dbReference type="InterPro" id="IPR051257">
    <property type="entry name" value="Diverse_CBS-Domain"/>
</dbReference>
<dbReference type="SUPFAM" id="SSF54631">
    <property type="entry name" value="CBS-domain pair"/>
    <property type="match status" value="1"/>
</dbReference>
<gene>
    <name evidence="4" type="ORF">SAMN04487955_10580</name>
</gene>
<name>A0A1I7HTR7_9GAMM</name>
<reference evidence="5" key="1">
    <citation type="submission" date="2016-10" db="EMBL/GenBank/DDBJ databases">
        <authorList>
            <person name="Varghese N."/>
            <person name="Submissions S."/>
        </authorList>
    </citation>
    <scope>NUCLEOTIDE SEQUENCE [LARGE SCALE GENOMIC DNA]</scope>
    <source>
        <strain evidence="5">CGMCC 1.6981</strain>
    </source>
</reference>
<dbReference type="Pfam" id="PF00571">
    <property type="entry name" value="CBS"/>
    <property type="match status" value="2"/>
</dbReference>
<evidence type="ECO:0000256" key="2">
    <source>
        <dbReference type="PROSITE-ProRule" id="PRU00703"/>
    </source>
</evidence>
<keyword evidence="5" id="KW-1185">Reference proteome</keyword>
<dbReference type="Gene3D" id="3.10.580.10">
    <property type="entry name" value="CBS-domain"/>
    <property type="match status" value="1"/>
</dbReference>
<dbReference type="PANTHER" id="PTHR43080:SF2">
    <property type="entry name" value="CBS DOMAIN-CONTAINING PROTEIN"/>
    <property type="match status" value="1"/>
</dbReference>
<dbReference type="AlphaFoldDB" id="A0A1I7HTR7"/>
<proteinExistence type="predicted"/>
<evidence type="ECO:0000313" key="5">
    <source>
        <dbReference type="Proteomes" id="UP000198693"/>
    </source>
</evidence>
<dbReference type="EMBL" id="FPBP01000005">
    <property type="protein sequence ID" value="SFU63886.1"/>
    <property type="molecule type" value="Genomic_DNA"/>
</dbReference>
<dbReference type="PANTHER" id="PTHR43080">
    <property type="entry name" value="CBS DOMAIN-CONTAINING PROTEIN CBSX3, MITOCHONDRIAL"/>
    <property type="match status" value="1"/>
</dbReference>
<dbReference type="STRING" id="463301.SAMN04487955_10580"/>
<evidence type="ECO:0000259" key="3">
    <source>
        <dbReference type="PROSITE" id="PS51371"/>
    </source>
</evidence>
<feature type="domain" description="CBS" evidence="3">
    <location>
        <begin position="18"/>
        <end position="76"/>
    </location>
</feature>
<sequence>MSAEPNRRRDSMLVKDIMMRDPVTVSPFATLRDALGLMKRHRLKCLVVEQQTPHDAWGLITYTNILKTIVAENGDIDLINVYDVCAKPAIGVGESLDVKHVASLMTTSVVKRVLVLDDNRLVGLVTMDDIVGTVMDLIE</sequence>
<accession>A0A1I7HTR7</accession>
<protein>
    <submittedName>
        <fullName evidence="4">CBS domain-containing protein</fullName>
    </submittedName>
</protein>
<dbReference type="SMART" id="SM00116">
    <property type="entry name" value="CBS"/>
    <property type="match status" value="2"/>
</dbReference>
<dbReference type="Proteomes" id="UP000198693">
    <property type="component" value="Unassembled WGS sequence"/>
</dbReference>
<organism evidence="4 5">
    <name type="scientific">Halomonas korlensis</name>
    <dbReference type="NCBI Taxonomy" id="463301"/>
    <lineage>
        <taxon>Bacteria</taxon>
        <taxon>Pseudomonadati</taxon>
        <taxon>Pseudomonadota</taxon>
        <taxon>Gammaproteobacteria</taxon>
        <taxon>Oceanospirillales</taxon>
        <taxon>Halomonadaceae</taxon>
        <taxon>Halomonas</taxon>
    </lineage>
</organism>
<dbReference type="InterPro" id="IPR000644">
    <property type="entry name" value="CBS_dom"/>
</dbReference>
<keyword evidence="1 2" id="KW-0129">CBS domain</keyword>